<organism evidence="15 16">
    <name type="scientific">Schaedlerella arabinosiphila</name>
    <dbReference type="NCBI Taxonomy" id="2044587"/>
    <lineage>
        <taxon>Bacteria</taxon>
        <taxon>Bacillati</taxon>
        <taxon>Bacillota</taxon>
        <taxon>Clostridia</taxon>
        <taxon>Lachnospirales</taxon>
        <taxon>Lachnospiraceae</taxon>
        <taxon>Schaedlerella</taxon>
    </lineage>
</organism>
<keyword evidence="7" id="KW-0283">Flagellar rotation</keyword>
<evidence type="ECO:0000256" key="6">
    <source>
        <dbReference type="ARBA" id="ARBA00022692"/>
    </source>
</evidence>
<evidence type="ECO:0000256" key="3">
    <source>
        <dbReference type="ARBA" id="ARBA00022448"/>
    </source>
</evidence>
<keyword evidence="4" id="KW-1003">Cell membrane</keyword>
<feature type="domain" description="Motility protein A N-terminal" evidence="14">
    <location>
        <begin position="7"/>
        <end position="89"/>
    </location>
</feature>
<dbReference type="GO" id="GO:0006935">
    <property type="term" value="P:chemotaxis"/>
    <property type="evidence" value="ECO:0007669"/>
    <property type="project" value="UniProtKB-KW"/>
</dbReference>
<name>A0A3R8L0C9_9FIRM</name>
<reference evidence="15" key="1">
    <citation type="submission" date="2018-10" db="EMBL/GenBank/DDBJ databases">
        <title>Schaedlerella arabinophila gen. nov. sp. nov., isolated from the mouse intestinal tract and comparative analysis with the genome of the closely related altered Schaedler flora strain ASF502.</title>
        <authorList>
            <person name="Miyake S."/>
            <person name="Soh M."/>
            <person name="Seedorf H."/>
        </authorList>
    </citation>
    <scope>NUCLEOTIDE SEQUENCE [LARGE SCALE GENOMIC DNA]</scope>
    <source>
        <strain evidence="15">DSM 106076</strain>
    </source>
</reference>
<dbReference type="InterPro" id="IPR047055">
    <property type="entry name" value="MotA-like"/>
</dbReference>
<keyword evidence="8" id="KW-0375">Hydrogen ion transport</keyword>
<dbReference type="GO" id="GO:0071978">
    <property type="term" value="P:bacterial-type flagellum-dependent swarming motility"/>
    <property type="evidence" value="ECO:0007669"/>
    <property type="project" value="InterPro"/>
</dbReference>
<evidence type="ECO:0000256" key="12">
    <source>
        <dbReference type="SAM" id="Phobius"/>
    </source>
</evidence>
<keyword evidence="9 12" id="KW-1133">Transmembrane helix</keyword>
<keyword evidence="5" id="KW-0145">Chemotaxis</keyword>
<comment type="similarity">
    <text evidence="2">Belongs to the MotA family.</text>
</comment>
<feature type="transmembrane region" description="Helical" evidence="12">
    <location>
        <begin position="34"/>
        <end position="52"/>
    </location>
</feature>
<evidence type="ECO:0000259" key="14">
    <source>
        <dbReference type="Pfam" id="PF20560"/>
    </source>
</evidence>
<evidence type="ECO:0000256" key="7">
    <source>
        <dbReference type="ARBA" id="ARBA00022779"/>
    </source>
</evidence>
<evidence type="ECO:0000256" key="11">
    <source>
        <dbReference type="ARBA" id="ARBA00023136"/>
    </source>
</evidence>
<evidence type="ECO:0000256" key="1">
    <source>
        <dbReference type="ARBA" id="ARBA00004651"/>
    </source>
</evidence>
<gene>
    <name evidence="15" type="ORF">EBB54_21710</name>
</gene>
<dbReference type="AlphaFoldDB" id="A0A3R8L0C9"/>
<keyword evidence="6 12" id="KW-0812">Transmembrane</keyword>
<evidence type="ECO:0000259" key="13">
    <source>
        <dbReference type="Pfam" id="PF01618"/>
    </source>
</evidence>
<evidence type="ECO:0000256" key="5">
    <source>
        <dbReference type="ARBA" id="ARBA00022500"/>
    </source>
</evidence>
<keyword evidence="16" id="KW-1185">Reference proteome</keyword>
<dbReference type="PANTHER" id="PTHR30433">
    <property type="entry name" value="CHEMOTAXIS PROTEIN MOTA"/>
    <property type="match status" value="1"/>
</dbReference>
<feature type="domain" description="MotA/TolQ/ExbB proton channel" evidence="13">
    <location>
        <begin position="99"/>
        <end position="220"/>
    </location>
</feature>
<feature type="transmembrane region" description="Helical" evidence="12">
    <location>
        <begin position="180"/>
        <end position="203"/>
    </location>
</feature>
<dbReference type="Proteomes" id="UP000274920">
    <property type="component" value="Unassembled WGS sequence"/>
</dbReference>
<accession>A0A3R8L0C9</accession>
<keyword evidence="10" id="KW-0406">Ion transport</keyword>
<comment type="subcellular location">
    <subcellularLocation>
        <location evidence="1">Cell membrane</location>
        <topology evidence="1">Multi-pass membrane protein</topology>
    </subcellularLocation>
</comment>
<keyword evidence="3" id="KW-0813">Transport</keyword>
<sequence>MDITTILGIIISAVLIVFVGINPTKLGNFWDPPSLAIVVGGAICAVLASYPLKTLATIPKMLVLLVQGNRYNIGFLVDTLEEMAQLARKNGLLALEEKANEIDDPFFKQGIMLIVDATEPEEVRALLENEVDAMSARHEEGINLFNKASAFSPAFGMIGTLVGLVNMLKEMDIDSGGASSIGPAMATALITTFYGCILANVLFSPFANKLTVRNEEELLYKQIMIEGILAIQSGDNPKFLKEKLVTYVAQKGRAKLLDSAGGGGKADAGE</sequence>
<evidence type="ECO:0000256" key="8">
    <source>
        <dbReference type="ARBA" id="ARBA00022781"/>
    </source>
</evidence>
<dbReference type="Pfam" id="PF01618">
    <property type="entry name" value="MotA_ExbB"/>
    <property type="match status" value="1"/>
</dbReference>
<dbReference type="RefSeq" id="WP_125128899.1">
    <property type="nucleotide sequence ID" value="NZ_RHJS01000002.1"/>
</dbReference>
<dbReference type="EMBL" id="RHJS01000002">
    <property type="protein sequence ID" value="RRK33679.1"/>
    <property type="molecule type" value="Genomic_DNA"/>
</dbReference>
<evidence type="ECO:0000313" key="15">
    <source>
        <dbReference type="EMBL" id="RRK33679.1"/>
    </source>
</evidence>
<dbReference type="PROSITE" id="PS01307">
    <property type="entry name" value="MOTA"/>
    <property type="match status" value="1"/>
</dbReference>
<evidence type="ECO:0000256" key="9">
    <source>
        <dbReference type="ARBA" id="ARBA00022989"/>
    </source>
</evidence>
<keyword evidence="11 12" id="KW-0472">Membrane</keyword>
<proteinExistence type="inferred from homology"/>
<dbReference type="PANTHER" id="PTHR30433:SF2">
    <property type="entry name" value="MOTILITY PROTEIN A"/>
    <property type="match status" value="1"/>
</dbReference>
<evidence type="ECO:0000256" key="2">
    <source>
        <dbReference type="ARBA" id="ARBA00008038"/>
    </source>
</evidence>
<dbReference type="InterPro" id="IPR002898">
    <property type="entry name" value="MotA_ExbB_proton_chnl"/>
</dbReference>
<dbReference type="GO" id="GO:1902600">
    <property type="term" value="P:proton transmembrane transport"/>
    <property type="evidence" value="ECO:0007669"/>
    <property type="project" value="UniProtKB-KW"/>
</dbReference>
<comment type="caution">
    <text evidence="15">The sequence shown here is derived from an EMBL/GenBank/DDBJ whole genome shotgun (WGS) entry which is preliminary data.</text>
</comment>
<evidence type="ECO:0000256" key="4">
    <source>
        <dbReference type="ARBA" id="ARBA00022475"/>
    </source>
</evidence>
<protein>
    <submittedName>
        <fullName evidence="15">Motility protein A</fullName>
    </submittedName>
</protein>
<evidence type="ECO:0000313" key="16">
    <source>
        <dbReference type="Proteomes" id="UP000274920"/>
    </source>
</evidence>
<dbReference type="InterPro" id="IPR046786">
    <property type="entry name" value="MotA_N"/>
</dbReference>
<feature type="transmembrane region" description="Helical" evidence="12">
    <location>
        <begin position="5"/>
        <end position="22"/>
    </location>
</feature>
<evidence type="ECO:0000256" key="10">
    <source>
        <dbReference type="ARBA" id="ARBA00023065"/>
    </source>
</evidence>
<dbReference type="Pfam" id="PF20560">
    <property type="entry name" value="MotA_N"/>
    <property type="match status" value="1"/>
</dbReference>
<feature type="transmembrane region" description="Helical" evidence="12">
    <location>
        <begin position="144"/>
        <end position="168"/>
    </location>
</feature>
<dbReference type="InterPro" id="IPR000540">
    <property type="entry name" value="Flag_MotA_CS"/>
</dbReference>
<dbReference type="GO" id="GO:0005886">
    <property type="term" value="C:plasma membrane"/>
    <property type="evidence" value="ECO:0007669"/>
    <property type="project" value="UniProtKB-SubCell"/>
</dbReference>